<dbReference type="InterPro" id="IPR013083">
    <property type="entry name" value="Znf_RING/FYVE/PHD"/>
</dbReference>
<keyword evidence="4 8" id="KW-0863">Zinc-finger</keyword>
<dbReference type="Proteomes" id="UP001152759">
    <property type="component" value="Chromosome 4"/>
</dbReference>
<dbReference type="InterPro" id="IPR001841">
    <property type="entry name" value="Znf_RING"/>
</dbReference>
<evidence type="ECO:0000256" key="2">
    <source>
        <dbReference type="ARBA" id="ARBA00022692"/>
    </source>
</evidence>
<keyword evidence="3" id="KW-0479">Metal-binding</keyword>
<feature type="transmembrane region" description="Helical" evidence="10">
    <location>
        <begin position="438"/>
        <end position="459"/>
    </location>
</feature>
<evidence type="ECO:0000256" key="4">
    <source>
        <dbReference type="ARBA" id="ARBA00022771"/>
    </source>
</evidence>
<feature type="transmembrane region" description="Helical" evidence="10">
    <location>
        <begin position="100"/>
        <end position="118"/>
    </location>
</feature>
<keyword evidence="5" id="KW-0862">Zinc</keyword>
<dbReference type="InterPro" id="IPR050731">
    <property type="entry name" value="HRD1_E3_ubiq-ligases"/>
</dbReference>
<evidence type="ECO:0000256" key="8">
    <source>
        <dbReference type="PROSITE-ProRule" id="PRU00175"/>
    </source>
</evidence>
<dbReference type="PROSITE" id="PS50089">
    <property type="entry name" value="ZF_RING_2"/>
    <property type="match status" value="1"/>
</dbReference>
<feature type="transmembrane region" description="Helical" evidence="10">
    <location>
        <begin position="156"/>
        <end position="177"/>
    </location>
</feature>
<keyword evidence="7 10" id="KW-0472">Membrane</keyword>
<comment type="subcellular location">
    <subcellularLocation>
        <location evidence="1">Membrane</location>
        <topology evidence="1">Multi-pass membrane protein</topology>
    </subcellularLocation>
</comment>
<dbReference type="Pfam" id="PF13705">
    <property type="entry name" value="TRC8_N"/>
    <property type="match status" value="1"/>
</dbReference>
<feature type="transmembrane region" description="Helical" evidence="10">
    <location>
        <begin position="369"/>
        <end position="389"/>
    </location>
</feature>
<feature type="transmembrane region" description="Helical" evidence="10">
    <location>
        <begin position="70"/>
        <end position="94"/>
    </location>
</feature>
<gene>
    <name evidence="12" type="ORF">BEMITA_LOCUS7654</name>
</gene>
<accession>A0A9P0ADZ9</accession>
<dbReference type="GO" id="GO:0036513">
    <property type="term" value="C:Derlin-1 retrotranslocation complex"/>
    <property type="evidence" value="ECO:0007669"/>
    <property type="project" value="TreeGrafter"/>
</dbReference>
<evidence type="ECO:0000256" key="1">
    <source>
        <dbReference type="ARBA" id="ARBA00004141"/>
    </source>
</evidence>
<dbReference type="Pfam" id="PF13639">
    <property type="entry name" value="zf-RING_2"/>
    <property type="match status" value="1"/>
</dbReference>
<dbReference type="CDD" id="cd16476">
    <property type="entry name" value="RING-H2_RNF139-like"/>
    <property type="match status" value="1"/>
</dbReference>
<feature type="transmembrane region" description="Helical" evidence="10">
    <location>
        <begin position="395"/>
        <end position="417"/>
    </location>
</feature>
<dbReference type="SMART" id="SM00184">
    <property type="entry name" value="RING"/>
    <property type="match status" value="1"/>
</dbReference>
<evidence type="ECO:0000256" key="9">
    <source>
        <dbReference type="SAM" id="MobiDB-lite"/>
    </source>
</evidence>
<protein>
    <recommendedName>
        <fullName evidence="11">RING-type domain-containing protein</fullName>
    </recommendedName>
</protein>
<feature type="transmembrane region" description="Helical" evidence="10">
    <location>
        <begin position="213"/>
        <end position="237"/>
    </location>
</feature>
<dbReference type="OrthoDB" id="4348522at2759"/>
<dbReference type="KEGG" id="btab:109035708"/>
<dbReference type="PANTHER" id="PTHR22763">
    <property type="entry name" value="RING ZINC FINGER PROTEIN"/>
    <property type="match status" value="1"/>
</dbReference>
<evidence type="ECO:0000256" key="3">
    <source>
        <dbReference type="ARBA" id="ARBA00022723"/>
    </source>
</evidence>
<sequence length="696" mass="78926">MSLPNKLLRIVDVLLRVPPLFIIDELLRIGLGLPQYDSAKETLAESEGTQAAYGFQVDSLTNFDSQFYKFLLITFMKFIISLLGCVASLCVFLLWTKQLVVVYTFLISVGVVFVSYWLNVSTMKAVIAASAISRSSVLEDILALKINDVFDDHNGTAWIILQNYLMQSLLACTFSFFHLGPRYSLSQKLLPFSFLAPSTLALLPMSSKVLHHAPVFAALLPLALVKFVIWGSALTVVQTIVNGYQRARNYVSNFGVSTLMENEWVRLNVPCVLRTFWILRVLEHAISLLADWWRNSQHNVSDPSLAASPLSFESFPSPLLIIKSILISGCETLTALLGMTSVVSYICHYIGRVFQWVLLLNEEDDDKSIGTVSAILFYILALQTSLTSLEPEKRFVRLCRNFCLLFTAVLHFVHNLVNPILMSLSASHNPYIHRHVRALLVCSFLILYPISLVCVLWYYQNMSSWLLAVSAFNAEVAVKVIISLLIYMLFLIDAYRSTFWEKFDDYVYYIRAFGNTIDFCFGIFLFLNGAWILFFESGGAVRALMMCIHAYLNIWSEARRGWSVFMKRRTAVNKIECLPEATPEQLIELDDVCAICYQEMQSAKITKCQHFFHGVCLRKWLYVQDRCPLCHDVLYKVEAESKVRTVDRPNRPIQAAPINNQALENQDRTDNHGPAQAVLPGLLQVYTNEPSQADGS</sequence>
<feature type="transmembrane region" description="Helical" evidence="10">
    <location>
        <begin position="512"/>
        <end position="534"/>
    </location>
</feature>
<organism evidence="12 13">
    <name type="scientific">Bemisia tabaci</name>
    <name type="common">Sweetpotato whitefly</name>
    <name type="synonym">Aleurodes tabaci</name>
    <dbReference type="NCBI Taxonomy" id="7038"/>
    <lineage>
        <taxon>Eukaryota</taxon>
        <taxon>Metazoa</taxon>
        <taxon>Ecdysozoa</taxon>
        <taxon>Arthropoda</taxon>
        <taxon>Hexapoda</taxon>
        <taxon>Insecta</taxon>
        <taxon>Pterygota</taxon>
        <taxon>Neoptera</taxon>
        <taxon>Paraneoptera</taxon>
        <taxon>Hemiptera</taxon>
        <taxon>Sternorrhyncha</taxon>
        <taxon>Aleyrodoidea</taxon>
        <taxon>Aleyrodidae</taxon>
        <taxon>Aleyrodinae</taxon>
        <taxon>Bemisia</taxon>
    </lineage>
</organism>
<keyword evidence="13" id="KW-1185">Reference proteome</keyword>
<evidence type="ECO:0000313" key="13">
    <source>
        <dbReference type="Proteomes" id="UP001152759"/>
    </source>
</evidence>
<dbReference type="Gene3D" id="3.30.40.10">
    <property type="entry name" value="Zinc/RING finger domain, C3HC4 (zinc finger)"/>
    <property type="match status" value="1"/>
</dbReference>
<dbReference type="GO" id="GO:0036503">
    <property type="term" value="P:ERAD pathway"/>
    <property type="evidence" value="ECO:0007669"/>
    <property type="project" value="TreeGrafter"/>
</dbReference>
<dbReference type="GO" id="GO:0008270">
    <property type="term" value="F:zinc ion binding"/>
    <property type="evidence" value="ECO:0007669"/>
    <property type="project" value="UniProtKB-KW"/>
</dbReference>
<dbReference type="InterPro" id="IPR025754">
    <property type="entry name" value="TRC8_N_dom"/>
</dbReference>
<evidence type="ECO:0000259" key="11">
    <source>
        <dbReference type="PROSITE" id="PS50089"/>
    </source>
</evidence>
<feature type="domain" description="RING-type" evidence="11">
    <location>
        <begin position="593"/>
        <end position="631"/>
    </location>
</feature>
<feature type="transmembrane region" description="Helical" evidence="10">
    <location>
        <begin position="465"/>
        <end position="492"/>
    </location>
</feature>
<dbReference type="GO" id="GO:0043161">
    <property type="term" value="P:proteasome-mediated ubiquitin-dependent protein catabolic process"/>
    <property type="evidence" value="ECO:0007669"/>
    <property type="project" value="TreeGrafter"/>
</dbReference>
<feature type="region of interest" description="Disordered" evidence="9">
    <location>
        <begin position="650"/>
        <end position="674"/>
    </location>
</feature>
<dbReference type="AlphaFoldDB" id="A0A9P0ADZ9"/>
<reference evidence="12" key="1">
    <citation type="submission" date="2021-12" db="EMBL/GenBank/DDBJ databases">
        <authorList>
            <person name="King R."/>
        </authorList>
    </citation>
    <scope>NUCLEOTIDE SEQUENCE</scope>
</reference>
<keyword evidence="2 10" id="KW-0812">Transmembrane</keyword>
<dbReference type="PANTHER" id="PTHR22763:SF163">
    <property type="entry name" value="E3 UBIQUITIN-PROTEIN LIGASE RNF139"/>
    <property type="match status" value="1"/>
</dbReference>
<evidence type="ECO:0000313" key="12">
    <source>
        <dbReference type="EMBL" id="CAH0388763.1"/>
    </source>
</evidence>
<evidence type="ECO:0000256" key="7">
    <source>
        <dbReference type="ARBA" id="ARBA00023136"/>
    </source>
</evidence>
<evidence type="ECO:0000256" key="10">
    <source>
        <dbReference type="SAM" id="Phobius"/>
    </source>
</evidence>
<evidence type="ECO:0000256" key="6">
    <source>
        <dbReference type="ARBA" id="ARBA00022989"/>
    </source>
</evidence>
<keyword evidence="6 10" id="KW-1133">Transmembrane helix</keyword>
<dbReference type="SUPFAM" id="SSF57850">
    <property type="entry name" value="RING/U-box"/>
    <property type="match status" value="1"/>
</dbReference>
<proteinExistence type="predicted"/>
<name>A0A9P0ADZ9_BEMTA</name>
<dbReference type="EMBL" id="OU963865">
    <property type="protein sequence ID" value="CAH0388763.1"/>
    <property type="molecule type" value="Genomic_DNA"/>
</dbReference>
<dbReference type="GO" id="GO:0061630">
    <property type="term" value="F:ubiquitin protein ligase activity"/>
    <property type="evidence" value="ECO:0007669"/>
    <property type="project" value="TreeGrafter"/>
</dbReference>
<evidence type="ECO:0000256" key="5">
    <source>
        <dbReference type="ARBA" id="ARBA00022833"/>
    </source>
</evidence>